<dbReference type="GO" id="GO:0005886">
    <property type="term" value="C:plasma membrane"/>
    <property type="evidence" value="ECO:0007669"/>
    <property type="project" value="UniProtKB-SubCell"/>
</dbReference>
<dbReference type="GO" id="GO:0005524">
    <property type="term" value="F:ATP binding"/>
    <property type="evidence" value="ECO:0007669"/>
    <property type="project" value="UniProtKB-KW"/>
</dbReference>
<dbReference type="Gene3D" id="3.40.50.300">
    <property type="entry name" value="P-loop containing nucleotide triphosphate hydrolases"/>
    <property type="match status" value="1"/>
</dbReference>
<evidence type="ECO:0000313" key="10">
    <source>
        <dbReference type="EMBL" id="MBB5131236.1"/>
    </source>
</evidence>
<gene>
    <name evidence="10" type="ORF">HNP84_000942</name>
</gene>
<dbReference type="CDD" id="cd03230">
    <property type="entry name" value="ABC_DR_subfamily_A"/>
    <property type="match status" value="1"/>
</dbReference>
<evidence type="ECO:0000256" key="2">
    <source>
        <dbReference type="ARBA" id="ARBA00022448"/>
    </source>
</evidence>
<dbReference type="GO" id="GO:0046677">
    <property type="term" value="P:response to antibiotic"/>
    <property type="evidence" value="ECO:0007669"/>
    <property type="project" value="UniProtKB-KW"/>
</dbReference>
<keyword evidence="11" id="KW-1185">Reference proteome</keyword>
<keyword evidence="7" id="KW-0472">Membrane</keyword>
<dbReference type="InterPro" id="IPR017871">
    <property type="entry name" value="ABC_transporter-like_CS"/>
</dbReference>
<proteinExistence type="predicted"/>
<dbReference type="AlphaFoldDB" id="A0A840NYE8"/>
<dbReference type="InterPro" id="IPR003439">
    <property type="entry name" value="ABC_transporter-like_ATP-bd"/>
</dbReference>
<dbReference type="EMBL" id="JACHGN010000002">
    <property type="protein sequence ID" value="MBB5131236.1"/>
    <property type="molecule type" value="Genomic_DNA"/>
</dbReference>
<dbReference type="RefSeq" id="WP_185048078.1">
    <property type="nucleotide sequence ID" value="NZ_BAABIX010000103.1"/>
</dbReference>
<dbReference type="PROSITE" id="PS00211">
    <property type="entry name" value="ABC_TRANSPORTER_1"/>
    <property type="match status" value="1"/>
</dbReference>
<comment type="caution">
    <text evidence="10">The sequence shown here is derived from an EMBL/GenBank/DDBJ whole genome shotgun (WGS) entry which is preliminary data.</text>
</comment>
<evidence type="ECO:0000256" key="6">
    <source>
        <dbReference type="ARBA" id="ARBA00022967"/>
    </source>
</evidence>
<dbReference type="Proteomes" id="UP000578449">
    <property type="component" value="Unassembled WGS sequence"/>
</dbReference>
<sequence length="242" mass="26219">MTVIEVTELRKAYHGTPAVDGVSFTVEQGETFGVVGHNGAGKTTTVECLIGLRRPDSGTVRVLGMEPARQRRALAQRVGAQLQESELPARLKVAEALRLYAAFYREPDDWRAVLQRWGLGPIRGKSFGDLSGGQKQRLQLALALVGRPELVVLDELTTGLDPVARRETWALIGGLKAAGTTAVLVTHYMEEAEALCDRVAVFARGRIAAVGTPRELAERTGTGSLEQAYLALVESAMREEAR</sequence>
<keyword evidence="6" id="KW-1278">Translocase</keyword>
<feature type="domain" description="ABC transporter" evidence="9">
    <location>
        <begin position="4"/>
        <end position="229"/>
    </location>
</feature>
<comment type="subcellular location">
    <subcellularLocation>
        <location evidence="1">Cell membrane</location>
        <topology evidence="1">Peripheral membrane protein</topology>
    </subcellularLocation>
</comment>
<reference evidence="10 11" key="1">
    <citation type="submission" date="2020-08" db="EMBL/GenBank/DDBJ databases">
        <title>Genomic Encyclopedia of Type Strains, Phase IV (KMG-IV): sequencing the most valuable type-strain genomes for metagenomic binning, comparative biology and taxonomic classification.</title>
        <authorList>
            <person name="Goeker M."/>
        </authorList>
    </citation>
    <scope>NUCLEOTIDE SEQUENCE [LARGE SCALE GENOMIC DNA]</scope>
    <source>
        <strain evidence="10 11">DSM 45615</strain>
    </source>
</reference>
<organism evidence="10 11">
    <name type="scientific">Thermocatellispora tengchongensis</name>
    <dbReference type="NCBI Taxonomy" id="1073253"/>
    <lineage>
        <taxon>Bacteria</taxon>
        <taxon>Bacillati</taxon>
        <taxon>Actinomycetota</taxon>
        <taxon>Actinomycetes</taxon>
        <taxon>Streptosporangiales</taxon>
        <taxon>Streptosporangiaceae</taxon>
        <taxon>Thermocatellispora</taxon>
    </lineage>
</organism>
<dbReference type="InterPro" id="IPR050763">
    <property type="entry name" value="ABC_transporter_ATP-binding"/>
</dbReference>
<evidence type="ECO:0000256" key="4">
    <source>
        <dbReference type="ARBA" id="ARBA00022741"/>
    </source>
</evidence>
<evidence type="ECO:0000256" key="7">
    <source>
        <dbReference type="ARBA" id="ARBA00023136"/>
    </source>
</evidence>
<dbReference type="PANTHER" id="PTHR42711">
    <property type="entry name" value="ABC TRANSPORTER ATP-BINDING PROTEIN"/>
    <property type="match status" value="1"/>
</dbReference>
<keyword evidence="4" id="KW-0547">Nucleotide-binding</keyword>
<evidence type="ECO:0000256" key="3">
    <source>
        <dbReference type="ARBA" id="ARBA00022475"/>
    </source>
</evidence>
<dbReference type="SMART" id="SM00382">
    <property type="entry name" value="AAA"/>
    <property type="match status" value="1"/>
</dbReference>
<dbReference type="Pfam" id="PF00005">
    <property type="entry name" value="ABC_tran"/>
    <property type="match status" value="1"/>
</dbReference>
<keyword evidence="2" id="KW-0813">Transport</keyword>
<keyword evidence="8" id="KW-0046">Antibiotic resistance</keyword>
<evidence type="ECO:0000256" key="5">
    <source>
        <dbReference type="ARBA" id="ARBA00022840"/>
    </source>
</evidence>
<evidence type="ECO:0000259" key="9">
    <source>
        <dbReference type="PROSITE" id="PS50893"/>
    </source>
</evidence>
<dbReference type="PANTHER" id="PTHR42711:SF16">
    <property type="entry name" value="ABC TRANSPORTER ATP-BINDING PROTEIN"/>
    <property type="match status" value="1"/>
</dbReference>
<dbReference type="PROSITE" id="PS50893">
    <property type="entry name" value="ABC_TRANSPORTER_2"/>
    <property type="match status" value="1"/>
</dbReference>
<accession>A0A840NYE8</accession>
<evidence type="ECO:0000256" key="8">
    <source>
        <dbReference type="ARBA" id="ARBA00023251"/>
    </source>
</evidence>
<dbReference type="FunFam" id="3.40.50.300:FF:000589">
    <property type="entry name" value="ABC transporter, ATP-binding subunit"/>
    <property type="match status" value="1"/>
</dbReference>
<dbReference type="InterPro" id="IPR003593">
    <property type="entry name" value="AAA+_ATPase"/>
</dbReference>
<dbReference type="GO" id="GO:0016887">
    <property type="term" value="F:ATP hydrolysis activity"/>
    <property type="evidence" value="ECO:0007669"/>
    <property type="project" value="InterPro"/>
</dbReference>
<dbReference type="InterPro" id="IPR027417">
    <property type="entry name" value="P-loop_NTPase"/>
</dbReference>
<keyword evidence="3" id="KW-1003">Cell membrane</keyword>
<evidence type="ECO:0000256" key="1">
    <source>
        <dbReference type="ARBA" id="ARBA00004202"/>
    </source>
</evidence>
<protein>
    <submittedName>
        <fullName evidence="10">ABC-2 type transport system ATP-binding protein</fullName>
    </submittedName>
</protein>
<name>A0A840NYE8_9ACTN</name>
<keyword evidence="5 10" id="KW-0067">ATP-binding</keyword>
<evidence type="ECO:0000313" key="11">
    <source>
        <dbReference type="Proteomes" id="UP000578449"/>
    </source>
</evidence>
<dbReference type="SUPFAM" id="SSF52540">
    <property type="entry name" value="P-loop containing nucleoside triphosphate hydrolases"/>
    <property type="match status" value="1"/>
</dbReference>